<dbReference type="SFLD" id="SFLDG01082">
    <property type="entry name" value="B12-binding_domain_containing"/>
    <property type="match status" value="1"/>
</dbReference>
<dbReference type="InterPro" id="IPR007197">
    <property type="entry name" value="rSAM"/>
</dbReference>
<dbReference type="PROSITE" id="PS51332">
    <property type="entry name" value="B12_BINDING"/>
    <property type="match status" value="1"/>
</dbReference>
<dbReference type="PROSITE" id="PS51918">
    <property type="entry name" value="RADICAL_SAM"/>
    <property type="match status" value="1"/>
</dbReference>
<evidence type="ECO:0000256" key="4">
    <source>
        <dbReference type="ARBA" id="ARBA00023004"/>
    </source>
</evidence>
<evidence type="ECO:0000256" key="3">
    <source>
        <dbReference type="ARBA" id="ARBA00022723"/>
    </source>
</evidence>
<dbReference type="Proteomes" id="UP001305521">
    <property type="component" value="Chromosome"/>
</dbReference>
<keyword evidence="2" id="KW-0949">S-adenosyl-L-methionine</keyword>
<dbReference type="NCBIfam" id="TIGR03975">
    <property type="entry name" value="rSAM_ocin_1"/>
    <property type="match status" value="1"/>
</dbReference>
<feature type="domain" description="Radical SAM core" evidence="7">
    <location>
        <begin position="284"/>
        <end position="511"/>
    </location>
</feature>
<keyword evidence="9" id="KW-1185">Reference proteome</keyword>
<evidence type="ECO:0000256" key="2">
    <source>
        <dbReference type="ARBA" id="ARBA00022691"/>
    </source>
</evidence>
<keyword evidence="4" id="KW-0408">Iron</keyword>
<evidence type="ECO:0000259" key="7">
    <source>
        <dbReference type="PROSITE" id="PS51918"/>
    </source>
</evidence>
<dbReference type="SFLD" id="SFLDS00029">
    <property type="entry name" value="Radical_SAM"/>
    <property type="match status" value="1"/>
</dbReference>
<proteinExistence type="predicted"/>
<dbReference type="InterPro" id="IPR023984">
    <property type="entry name" value="rSAM_ocin_1"/>
</dbReference>
<accession>A0ABZ0PL62</accession>
<dbReference type="PANTHER" id="PTHR43409:SF7">
    <property type="entry name" value="BLL1977 PROTEIN"/>
    <property type="match status" value="1"/>
</dbReference>
<evidence type="ECO:0000256" key="1">
    <source>
        <dbReference type="ARBA" id="ARBA00001966"/>
    </source>
</evidence>
<protein>
    <submittedName>
        <fullName evidence="8">RiPP maturation radical SAM C-methyltransferase</fullName>
    </submittedName>
</protein>
<comment type="cofactor">
    <cofactor evidence="1">
        <name>[4Fe-4S] cluster</name>
        <dbReference type="ChEBI" id="CHEBI:49883"/>
    </cofactor>
</comment>
<feature type="domain" description="B12-binding" evidence="6">
    <location>
        <begin position="89"/>
        <end position="234"/>
    </location>
</feature>
<evidence type="ECO:0000256" key="5">
    <source>
        <dbReference type="ARBA" id="ARBA00023014"/>
    </source>
</evidence>
<dbReference type="InterPro" id="IPR013785">
    <property type="entry name" value="Aldolase_TIM"/>
</dbReference>
<dbReference type="SMART" id="SM00729">
    <property type="entry name" value="Elp3"/>
    <property type="match status" value="1"/>
</dbReference>
<keyword evidence="5" id="KW-0411">Iron-sulfur</keyword>
<evidence type="ECO:0000313" key="8">
    <source>
        <dbReference type="EMBL" id="WPB86300.1"/>
    </source>
</evidence>
<gene>
    <name evidence="8" type="ORF">R9Z33_05375</name>
</gene>
<dbReference type="Gene3D" id="3.40.50.280">
    <property type="entry name" value="Cobalamin-binding domain"/>
    <property type="match status" value="1"/>
</dbReference>
<dbReference type="InterPro" id="IPR006638">
    <property type="entry name" value="Elp3/MiaA/NifB-like_rSAM"/>
</dbReference>
<dbReference type="Pfam" id="PF04055">
    <property type="entry name" value="Radical_SAM"/>
    <property type="match status" value="1"/>
</dbReference>
<name>A0ABZ0PL62_9PROT</name>
<evidence type="ECO:0000259" key="6">
    <source>
        <dbReference type="PROSITE" id="PS51332"/>
    </source>
</evidence>
<dbReference type="RefSeq" id="WP_318650273.1">
    <property type="nucleotide sequence ID" value="NZ_CP137852.1"/>
</dbReference>
<dbReference type="PANTHER" id="PTHR43409">
    <property type="entry name" value="ANAEROBIC MAGNESIUM-PROTOPORPHYRIN IX MONOMETHYL ESTER CYCLASE-RELATED"/>
    <property type="match status" value="1"/>
</dbReference>
<sequence>MDAVPPAWPPVRPYAREDRPEPEILLVSMPWTNVIEPGLGLALLKAILARRGVQTRVLHLNLFALEFLKASTYDGISVVYALNDFLFSHGLDPVVTDAQRRHLRVKAEDLAFAGALDPERVGSVDAVIERLLHLRAEVIPRWLERWADELAASPARLIGFTCMFDQTIASLALAKLVKQRAPEKLVALGGYAVRDPTGSMVMQSHPWVDAICTGEGETTILDLAEAARGARPLHAVRGILHRGADGAIIATPAAPKADLDANPVPDYSDFFADTARLSAECQVDLTPASIPVENSRGCWWGAKHHCVFCGIDKPDLVYRHRAAETVLEGLRTLRARHGMSSFRFSDYILPHGFYKTLLPMLAAEQPKFTLSCEMKSNVTEEHFRLLADAGFHEVQPGIESFSSEVLRRIDKGVTAIQNVFTLKLGRKYGIRILYNILYGFPDDTLPEYRRMETLLPKLAHFDPPVSCVPVQVTRYAPLQATPERFGIPPAAHGPTYELIFSRDYVERTGFRYEDFCYYFERGWENSLHLQQSYGRIHDTVKAWGIPQNDLFASLHILQTLPDGGALVLDSRGGIRREHALDALALAVLEVTDRPVSEAALLEGLGGAHPAPAIAAALAWLEAEDLVIREDDRLLSLVLPCAPVSEGSYRTGVTLPEAVPA</sequence>
<dbReference type="CDD" id="cd01335">
    <property type="entry name" value="Radical_SAM"/>
    <property type="match status" value="1"/>
</dbReference>
<dbReference type="Gene3D" id="3.20.20.70">
    <property type="entry name" value="Aldolase class I"/>
    <property type="match status" value="1"/>
</dbReference>
<reference evidence="8 9" key="1">
    <citation type="submission" date="2023-11" db="EMBL/GenBank/DDBJ databases">
        <title>Arctic aerobic anoxygenic photoheterotroph Sediminicoccus rosea KRV36 adapts its photosynthesis to long days of polar summer.</title>
        <authorList>
            <person name="Tomasch J."/>
            <person name="Kopejtka K."/>
            <person name="Bily T."/>
            <person name="Gardiner A.T."/>
            <person name="Gardian Z."/>
            <person name="Shivaramu S."/>
            <person name="Koblizek M."/>
            <person name="Engelhardt F."/>
            <person name="Kaftan D."/>
        </authorList>
    </citation>
    <scope>NUCLEOTIDE SEQUENCE [LARGE SCALE GENOMIC DNA]</scope>
    <source>
        <strain evidence="8 9">R-30</strain>
    </source>
</reference>
<dbReference type="EMBL" id="CP137852">
    <property type="protein sequence ID" value="WPB86300.1"/>
    <property type="molecule type" value="Genomic_DNA"/>
</dbReference>
<organism evidence="8 9">
    <name type="scientific">Sediminicoccus rosea</name>
    <dbReference type="NCBI Taxonomy" id="1225128"/>
    <lineage>
        <taxon>Bacteria</taxon>
        <taxon>Pseudomonadati</taxon>
        <taxon>Pseudomonadota</taxon>
        <taxon>Alphaproteobacteria</taxon>
        <taxon>Acetobacterales</taxon>
        <taxon>Roseomonadaceae</taxon>
        <taxon>Sediminicoccus</taxon>
    </lineage>
</organism>
<evidence type="ECO:0000313" key="9">
    <source>
        <dbReference type="Proteomes" id="UP001305521"/>
    </source>
</evidence>
<dbReference type="InterPro" id="IPR051198">
    <property type="entry name" value="BchE-like"/>
</dbReference>
<dbReference type="SFLD" id="SFLDF00324">
    <property type="entry name" value="bacteriocin_maturation"/>
    <property type="match status" value="1"/>
</dbReference>
<dbReference type="InterPro" id="IPR006158">
    <property type="entry name" value="Cobalamin-bd"/>
</dbReference>
<dbReference type="SUPFAM" id="SSF102114">
    <property type="entry name" value="Radical SAM enzymes"/>
    <property type="match status" value="1"/>
</dbReference>
<keyword evidence="3" id="KW-0479">Metal-binding</keyword>
<dbReference type="InterPro" id="IPR058240">
    <property type="entry name" value="rSAM_sf"/>
</dbReference>